<proteinExistence type="predicted"/>
<dbReference type="EMBL" id="QTQX01000005">
    <property type="protein sequence ID" value="RQT32345.1"/>
    <property type="molecule type" value="Genomic_DNA"/>
</dbReference>
<dbReference type="AlphaFoldDB" id="A0A3N8R918"/>
<evidence type="ECO:0000313" key="2">
    <source>
        <dbReference type="Proteomes" id="UP000269271"/>
    </source>
</evidence>
<accession>A0A3N8R918</accession>
<dbReference type="GO" id="GO:0003677">
    <property type="term" value="F:DNA binding"/>
    <property type="evidence" value="ECO:0007669"/>
    <property type="project" value="InterPro"/>
</dbReference>
<organism evidence="1 2">
    <name type="scientific">Burkholderia contaminans</name>
    <dbReference type="NCBI Taxonomy" id="488447"/>
    <lineage>
        <taxon>Bacteria</taxon>
        <taxon>Pseudomonadati</taxon>
        <taxon>Pseudomonadota</taxon>
        <taxon>Betaproteobacteria</taxon>
        <taxon>Burkholderiales</taxon>
        <taxon>Burkholderiaceae</taxon>
        <taxon>Burkholderia</taxon>
        <taxon>Burkholderia cepacia complex</taxon>
    </lineage>
</organism>
<dbReference type="Proteomes" id="UP000269271">
    <property type="component" value="Unassembled WGS sequence"/>
</dbReference>
<dbReference type="InterPro" id="IPR010982">
    <property type="entry name" value="Lambda_DNA-bd_dom_sf"/>
</dbReference>
<dbReference type="RefSeq" id="WP_124617268.1">
    <property type="nucleotide sequence ID" value="NZ_JAPQZI010000078.1"/>
</dbReference>
<gene>
    <name evidence="1" type="ORF">DF037_10840</name>
</gene>
<name>A0A3N8R918_9BURK</name>
<reference evidence="1 2" key="1">
    <citation type="submission" date="2018-08" db="EMBL/GenBank/DDBJ databases">
        <title>Comparative analysis of Burkholderia isolates from Puerto Rico.</title>
        <authorList>
            <person name="Hall C."/>
            <person name="Sahl J."/>
            <person name="Wagner D."/>
        </authorList>
    </citation>
    <scope>NUCLEOTIDE SEQUENCE [LARGE SCALE GENOMIC DNA]</scope>
    <source>
        <strain evidence="1 2">Bp9001</strain>
    </source>
</reference>
<evidence type="ECO:0000313" key="1">
    <source>
        <dbReference type="EMBL" id="RQT32345.1"/>
    </source>
</evidence>
<comment type="caution">
    <text evidence="1">The sequence shown here is derived from an EMBL/GenBank/DDBJ whole genome shotgun (WGS) entry which is preliminary data.</text>
</comment>
<protein>
    <submittedName>
        <fullName evidence="1">Transcriptional regulator</fullName>
    </submittedName>
</protein>
<sequence length="75" mass="8333">MAEITQPTPEQIRQIIQRHGVTRSEAAAMVHVSINAWHKWSASEGSGDHRAMPLAAWELLLLKLGEHPSKKLVDA</sequence>
<dbReference type="Gene3D" id="1.10.260.40">
    <property type="entry name" value="lambda repressor-like DNA-binding domains"/>
    <property type="match status" value="1"/>
</dbReference>